<evidence type="ECO:0000256" key="8">
    <source>
        <dbReference type="ARBA" id="ARBA00023136"/>
    </source>
</evidence>
<feature type="transmembrane region" description="Helical" evidence="12">
    <location>
        <begin position="6"/>
        <end position="28"/>
    </location>
</feature>
<comment type="subcellular location">
    <subcellularLocation>
        <location evidence="1 12">Cell membrane</location>
        <topology evidence="1 12">Multi-pass membrane protein</topology>
    </subcellularLocation>
</comment>
<evidence type="ECO:0000256" key="5">
    <source>
        <dbReference type="ARBA" id="ARBA00022989"/>
    </source>
</evidence>
<name>A0A2N4U821_9BURK</name>
<feature type="transmembrane region" description="Helical" evidence="12">
    <location>
        <begin position="66"/>
        <end position="85"/>
    </location>
</feature>
<reference evidence="13 14" key="1">
    <citation type="submission" date="2017-10" db="EMBL/GenBank/DDBJ databases">
        <title>Two draft genome sequences of Pusillimonas sp. strains isolated from a nitrate- and radionuclide-contaminated groundwater in Russia.</title>
        <authorList>
            <person name="Grouzdev D.S."/>
            <person name="Tourova T.P."/>
            <person name="Goeva M.A."/>
            <person name="Babich T.L."/>
            <person name="Sokolova D.S."/>
            <person name="Abdullin R."/>
            <person name="Poltaraus A.B."/>
            <person name="Toshchakov S.V."/>
            <person name="Nazina T.N."/>
        </authorList>
    </citation>
    <scope>NUCLEOTIDE SEQUENCE [LARGE SCALE GENOMIC DNA]</scope>
    <source>
        <strain evidence="13 14">JR1/69-3-13</strain>
    </source>
</reference>
<evidence type="ECO:0000256" key="12">
    <source>
        <dbReference type="HAMAP-Rule" id="MF_00454"/>
    </source>
</evidence>
<evidence type="ECO:0000256" key="6">
    <source>
        <dbReference type="ARBA" id="ARBA00023053"/>
    </source>
</evidence>
<dbReference type="RefSeq" id="WP_102072486.1">
    <property type="nucleotide sequence ID" value="NZ_PDNW01000002.1"/>
</dbReference>
<accession>A0A2N4U821</accession>
<dbReference type="PANTHER" id="PTHR28259:SF1">
    <property type="entry name" value="FLUORIDE EXPORT PROTEIN 1-RELATED"/>
    <property type="match status" value="1"/>
</dbReference>
<dbReference type="HAMAP" id="MF_00454">
    <property type="entry name" value="FluC"/>
    <property type="match status" value="1"/>
</dbReference>
<keyword evidence="4 12" id="KW-0812">Transmembrane</keyword>
<dbReference type="GO" id="GO:0140114">
    <property type="term" value="P:cellular detoxification of fluoride"/>
    <property type="evidence" value="ECO:0007669"/>
    <property type="project" value="UniProtKB-UniRule"/>
</dbReference>
<feature type="binding site" evidence="12">
    <location>
        <position position="80"/>
    </location>
    <ligand>
        <name>Na(+)</name>
        <dbReference type="ChEBI" id="CHEBI:29101"/>
        <note>structural</note>
    </ligand>
</feature>
<dbReference type="GO" id="GO:0046872">
    <property type="term" value="F:metal ion binding"/>
    <property type="evidence" value="ECO:0007669"/>
    <property type="project" value="UniProtKB-KW"/>
</dbReference>
<dbReference type="GO" id="GO:0062054">
    <property type="term" value="F:fluoride channel activity"/>
    <property type="evidence" value="ECO:0007669"/>
    <property type="project" value="UniProtKB-UniRule"/>
</dbReference>
<keyword evidence="7 12" id="KW-0406">Ion transport</keyword>
<feature type="transmembrane region" description="Helical" evidence="12">
    <location>
        <begin position="97"/>
        <end position="121"/>
    </location>
</feature>
<keyword evidence="12" id="KW-0479">Metal-binding</keyword>
<evidence type="ECO:0000313" key="13">
    <source>
        <dbReference type="EMBL" id="PLC51168.1"/>
    </source>
</evidence>
<gene>
    <name evidence="12" type="primary">fluC</name>
    <name evidence="12" type="synonym">crcB</name>
    <name evidence="13" type="ORF">CR159_02735</name>
</gene>
<evidence type="ECO:0000256" key="3">
    <source>
        <dbReference type="ARBA" id="ARBA00022519"/>
    </source>
</evidence>
<evidence type="ECO:0000256" key="11">
    <source>
        <dbReference type="ARBA" id="ARBA00035585"/>
    </source>
</evidence>
<evidence type="ECO:0000256" key="1">
    <source>
        <dbReference type="ARBA" id="ARBA00004651"/>
    </source>
</evidence>
<comment type="caution">
    <text evidence="13">The sequence shown here is derived from an EMBL/GenBank/DDBJ whole genome shotgun (WGS) entry which is preliminary data.</text>
</comment>
<keyword evidence="8 12" id="KW-0472">Membrane</keyword>
<feature type="transmembrane region" description="Helical" evidence="12">
    <location>
        <begin position="40"/>
        <end position="60"/>
    </location>
</feature>
<sequence length="134" mass="13865">MFTPTNFMAIGIGAAAGAICRWMLGLWLNQPGWLLPWGTLAANLLGGYFVGLLLGALAMYPEAPMWLKLMLVTGFLGGLTTFSTFSGEAVGLLERGAYLSAFGYIGFSLAGSLALTCLGFATASLLSSLGQAGS</sequence>
<proteinExistence type="inferred from homology"/>
<evidence type="ECO:0000256" key="9">
    <source>
        <dbReference type="ARBA" id="ARBA00023303"/>
    </source>
</evidence>
<keyword evidence="6 12" id="KW-0915">Sodium</keyword>
<protein>
    <recommendedName>
        <fullName evidence="12">Fluoride-specific ion channel FluC</fullName>
    </recommendedName>
</protein>
<keyword evidence="3" id="KW-0997">Cell inner membrane</keyword>
<evidence type="ECO:0000256" key="2">
    <source>
        <dbReference type="ARBA" id="ARBA00022475"/>
    </source>
</evidence>
<keyword evidence="2 12" id="KW-1003">Cell membrane</keyword>
<keyword evidence="5 12" id="KW-1133">Transmembrane helix</keyword>
<dbReference type="OrthoDB" id="9806299at2"/>
<feature type="binding site" evidence="12">
    <location>
        <position position="77"/>
    </location>
    <ligand>
        <name>Na(+)</name>
        <dbReference type="ChEBI" id="CHEBI:29101"/>
        <note>structural</note>
    </ligand>
</feature>
<keyword evidence="14" id="KW-1185">Reference proteome</keyword>
<keyword evidence="9 12" id="KW-0407">Ion channel</keyword>
<dbReference type="Proteomes" id="UP000234190">
    <property type="component" value="Unassembled WGS sequence"/>
</dbReference>
<dbReference type="InterPro" id="IPR003691">
    <property type="entry name" value="FluC"/>
</dbReference>
<comment type="activity regulation">
    <text evidence="12">Na(+) is not transported, but it plays an essential structural role and its presence is essential for fluoride channel function.</text>
</comment>
<evidence type="ECO:0000256" key="10">
    <source>
        <dbReference type="ARBA" id="ARBA00035120"/>
    </source>
</evidence>
<dbReference type="PANTHER" id="PTHR28259">
    <property type="entry name" value="FLUORIDE EXPORT PROTEIN 1-RELATED"/>
    <property type="match status" value="1"/>
</dbReference>
<evidence type="ECO:0000313" key="14">
    <source>
        <dbReference type="Proteomes" id="UP000234190"/>
    </source>
</evidence>
<dbReference type="AlphaFoldDB" id="A0A2N4U821"/>
<comment type="catalytic activity">
    <reaction evidence="11">
        <text>fluoride(in) = fluoride(out)</text>
        <dbReference type="Rhea" id="RHEA:76159"/>
        <dbReference type="ChEBI" id="CHEBI:17051"/>
    </reaction>
    <physiologicalReaction direction="left-to-right" evidence="11">
        <dbReference type="Rhea" id="RHEA:76160"/>
    </physiologicalReaction>
</comment>
<organism evidence="13 14">
    <name type="scientific">Pollutimonas subterranea</name>
    <dbReference type="NCBI Taxonomy" id="2045210"/>
    <lineage>
        <taxon>Bacteria</taxon>
        <taxon>Pseudomonadati</taxon>
        <taxon>Pseudomonadota</taxon>
        <taxon>Betaproteobacteria</taxon>
        <taxon>Burkholderiales</taxon>
        <taxon>Alcaligenaceae</taxon>
        <taxon>Pollutimonas</taxon>
    </lineage>
</organism>
<dbReference type="EMBL" id="PDNW01000002">
    <property type="protein sequence ID" value="PLC51168.1"/>
    <property type="molecule type" value="Genomic_DNA"/>
</dbReference>
<evidence type="ECO:0000256" key="4">
    <source>
        <dbReference type="ARBA" id="ARBA00022692"/>
    </source>
</evidence>
<evidence type="ECO:0000256" key="7">
    <source>
        <dbReference type="ARBA" id="ARBA00023065"/>
    </source>
</evidence>
<keyword evidence="12" id="KW-0813">Transport</keyword>
<dbReference type="NCBIfam" id="NF010792">
    <property type="entry name" value="PRK14196.1"/>
    <property type="match status" value="1"/>
</dbReference>
<dbReference type="GO" id="GO:0005886">
    <property type="term" value="C:plasma membrane"/>
    <property type="evidence" value="ECO:0007669"/>
    <property type="project" value="UniProtKB-SubCell"/>
</dbReference>
<comment type="function">
    <text evidence="12">Fluoride-specific ion channel. Important for reducing fluoride concentration in the cell, thus reducing its toxicity.</text>
</comment>
<comment type="similarity">
    <text evidence="10 12">Belongs to the fluoride channel Fluc/FEX (TC 1.A.43) family.</text>
</comment>
<dbReference type="Pfam" id="PF02537">
    <property type="entry name" value="CRCB"/>
    <property type="match status" value="1"/>
</dbReference>